<gene>
    <name evidence="2" type="ORF">EKG38_12100</name>
</gene>
<dbReference type="Proteomes" id="UP000267448">
    <property type="component" value="Unassembled WGS sequence"/>
</dbReference>
<dbReference type="RefSeq" id="WP_126520500.1">
    <property type="nucleotide sequence ID" value="NZ_RXNU01000005.1"/>
</dbReference>
<keyword evidence="3" id="KW-1185">Reference proteome</keyword>
<keyword evidence="1" id="KW-0732">Signal</keyword>
<feature type="signal peptide" evidence="1">
    <location>
        <begin position="1"/>
        <end position="20"/>
    </location>
</feature>
<sequence length="180" mass="19942">MNHKIAGVLLCLIMLSGCVAYPTTRTYFKPDLNDGQLTPSMGCGYHTTRNDAVEKILGAATLTVMPEYVSGANLKITLLVRAKSKADALLPDNVFVSSSNFSSKLYPVDITVIEQESSEANDHFSQWYTLTFPVSVDGIEEFELTIPWNNSSTAKEEDGLLNFSFEKVELADFYYNSINC</sequence>
<evidence type="ECO:0000256" key="1">
    <source>
        <dbReference type="SAM" id="SignalP"/>
    </source>
</evidence>
<name>A0A3S0ISS0_9GAMM</name>
<proteinExistence type="predicted"/>
<dbReference type="EMBL" id="RXNU01000005">
    <property type="protein sequence ID" value="RTR38891.1"/>
    <property type="molecule type" value="Genomic_DNA"/>
</dbReference>
<accession>A0A3S0ISS0</accession>
<evidence type="ECO:0000313" key="2">
    <source>
        <dbReference type="EMBL" id="RTR38891.1"/>
    </source>
</evidence>
<reference evidence="2 3" key="1">
    <citation type="submission" date="2018-12" db="EMBL/GenBank/DDBJ databases">
        <authorList>
            <person name="Yu L."/>
        </authorList>
    </citation>
    <scope>NUCLEOTIDE SEQUENCE [LARGE SCALE GENOMIC DNA]</scope>
    <source>
        <strain evidence="2 3">HAW-EB2</strain>
    </source>
</reference>
<feature type="chain" id="PRO_5018759462" description="Lipoprotein" evidence="1">
    <location>
        <begin position="21"/>
        <end position="180"/>
    </location>
</feature>
<organism evidence="2 3">
    <name type="scientific">Shewanella canadensis</name>
    <dbReference type="NCBI Taxonomy" id="271096"/>
    <lineage>
        <taxon>Bacteria</taxon>
        <taxon>Pseudomonadati</taxon>
        <taxon>Pseudomonadota</taxon>
        <taxon>Gammaproteobacteria</taxon>
        <taxon>Alteromonadales</taxon>
        <taxon>Shewanellaceae</taxon>
        <taxon>Shewanella</taxon>
    </lineage>
</organism>
<evidence type="ECO:0008006" key="4">
    <source>
        <dbReference type="Google" id="ProtNLM"/>
    </source>
</evidence>
<evidence type="ECO:0000313" key="3">
    <source>
        <dbReference type="Proteomes" id="UP000267448"/>
    </source>
</evidence>
<dbReference type="AlphaFoldDB" id="A0A3S0ISS0"/>
<dbReference type="PROSITE" id="PS51257">
    <property type="entry name" value="PROKAR_LIPOPROTEIN"/>
    <property type="match status" value="1"/>
</dbReference>
<comment type="caution">
    <text evidence="2">The sequence shown here is derived from an EMBL/GenBank/DDBJ whole genome shotgun (WGS) entry which is preliminary data.</text>
</comment>
<protein>
    <recommendedName>
        <fullName evidence="4">Lipoprotein</fullName>
    </recommendedName>
</protein>
<dbReference type="OrthoDB" id="5872230at2"/>